<evidence type="ECO:0000313" key="7">
    <source>
        <dbReference type="Proteomes" id="UP000294545"/>
    </source>
</evidence>
<dbReference type="EMBL" id="SMGQ01000012">
    <property type="protein sequence ID" value="TCK93275.1"/>
    <property type="molecule type" value="Genomic_DNA"/>
</dbReference>
<organism evidence="6 7">
    <name type="scientific">Natranaerovirga hydrolytica</name>
    <dbReference type="NCBI Taxonomy" id="680378"/>
    <lineage>
        <taxon>Bacteria</taxon>
        <taxon>Bacillati</taxon>
        <taxon>Bacillota</taxon>
        <taxon>Clostridia</taxon>
        <taxon>Lachnospirales</taxon>
        <taxon>Natranaerovirgaceae</taxon>
        <taxon>Natranaerovirga</taxon>
    </lineage>
</organism>
<evidence type="ECO:0000256" key="3">
    <source>
        <dbReference type="ARBA" id="ARBA00022741"/>
    </source>
</evidence>
<evidence type="ECO:0000259" key="5">
    <source>
        <dbReference type="PROSITE" id="PS50893"/>
    </source>
</evidence>
<dbReference type="PROSITE" id="PS50893">
    <property type="entry name" value="ABC_TRANSPORTER_2"/>
    <property type="match status" value="1"/>
</dbReference>
<keyword evidence="7" id="KW-1185">Reference proteome</keyword>
<sequence>MIEVKHLTKVYKLNKKQMQELKTKGNKKVAVNDLSFTAKEGEIFGLLGPNGAGKTTTLRSISTLLKPTEGQISVQGYDVIKEASEVRRRIGFLTNELKLDTHFTPNYTIYFFGKLYGLDKKTIDERKEKLFNHFGINEFAHKKIDELSTGMKQKLSIAVSLIHDPEVVIFDEPTNGLDIITARAVTEYLYKLKAEGKLVIISTHIMTVASKLCDRVGIIINGTLKAEGTIEEVLKKTGTNDLEDAFFELYKNTVKEGA</sequence>
<dbReference type="InterPro" id="IPR003593">
    <property type="entry name" value="AAA+_ATPase"/>
</dbReference>
<dbReference type="SUPFAM" id="SSF52540">
    <property type="entry name" value="P-loop containing nucleoside triphosphate hydrolases"/>
    <property type="match status" value="1"/>
</dbReference>
<dbReference type="PANTHER" id="PTHR42711:SF5">
    <property type="entry name" value="ABC TRANSPORTER ATP-BINDING PROTEIN NATA"/>
    <property type="match status" value="1"/>
</dbReference>
<keyword evidence="3" id="KW-0547">Nucleotide-binding</keyword>
<dbReference type="PANTHER" id="PTHR42711">
    <property type="entry name" value="ABC TRANSPORTER ATP-BINDING PROTEIN"/>
    <property type="match status" value="1"/>
</dbReference>
<keyword evidence="4 6" id="KW-0067">ATP-binding</keyword>
<evidence type="ECO:0000256" key="4">
    <source>
        <dbReference type="ARBA" id="ARBA00022840"/>
    </source>
</evidence>
<dbReference type="SMART" id="SM00382">
    <property type="entry name" value="AAA"/>
    <property type="match status" value="1"/>
</dbReference>
<evidence type="ECO:0000313" key="6">
    <source>
        <dbReference type="EMBL" id="TCK93275.1"/>
    </source>
</evidence>
<dbReference type="RefSeq" id="WP_132282188.1">
    <property type="nucleotide sequence ID" value="NZ_SMGQ01000012.1"/>
</dbReference>
<protein>
    <submittedName>
        <fullName evidence="6">Sodium transport system ATP-binding protein</fullName>
    </submittedName>
</protein>
<dbReference type="GO" id="GO:0016887">
    <property type="term" value="F:ATP hydrolysis activity"/>
    <property type="evidence" value="ECO:0007669"/>
    <property type="project" value="InterPro"/>
</dbReference>
<dbReference type="AlphaFoldDB" id="A0A4R1ML87"/>
<comment type="similarity">
    <text evidence="1">Belongs to the ABC transporter superfamily.</text>
</comment>
<dbReference type="InterPro" id="IPR003439">
    <property type="entry name" value="ABC_transporter-like_ATP-bd"/>
</dbReference>
<proteinExistence type="inferred from homology"/>
<dbReference type="InterPro" id="IPR027417">
    <property type="entry name" value="P-loop_NTPase"/>
</dbReference>
<dbReference type="OrthoDB" id="9804819at2"/>
<name>A0A4R1ML87_9FIRM</name>
<dbReference type="InterPro" id="IPR050763">
    <property type="entry name" value="ABC_transporter_ATP-binding"/>
</dbReference>
<gene>
    <name evidence="6" type="ORF">EDC19_1466</name>
</gene>
<keyword evidence="2" id="KW-0813">Transport</keyword>
<evidence type="ECO:0000256" key="1">
    <source>
        <dbReference type="ARBA" id="ARBA00005417"/>
    </source>
</evidence>
<comment type="caution">
    <text evidence="6">The sequence shown here is derived from an EMBL/GenBank/DDBJ whole genome shotgun (WGS) entry which is preliminary data.</text>
</comment>
<dbReference type="Pfam" id="PF00005">
    <property type="entry name" value="ABC_tran"/>
    <property type="match status" value="1"/>
</dbReference>
<reference evidence="6 7" key="1">
    <citation type="submission" date="2019-03" db="EMBL/GenBank/DDBJ databases">
        <title>Genomic Encyclopedia of Type Strains, Phase IV (KMG-IV): sequencing the most valuable type-strain genomes for metagenomic binning, comparative biology and taxonomic classification.</title>
        <authorList>
            <person name="Goeker M."/>
        </authorList>
    </citation>
    <scope>NUCLEOTIDE SEQUENCE [LARGE SCALE GENOMIC DNA]</scope>
    <source>
        <strain evidence="6 7">DSM 24176</strain>
    </source>
</reference>
<evidence type="ECO:0000256" key="2">
    <source>
        <dbReference type="ARBA" id="ARBA00022448"/>
    </source>
</evidence>
<accession>A0A4R1ML87</accession>
<dbReference type="Proteomes" id="UP000294545">
    <property type="component" value="Unassembled WGS sequence"/>
</dbReference>
<dbReference type="GO" id="GO:0005524">
    <property type="term" value="F:ATP binding"/>
    <property type="evidence" value="ECO:0007669"/>
    <property type="project" value="UniProtKB-KW"/>
</dbReference>
<feature type="domain" description="ABC transporter" evidence="5">
    <location>
        <begin position="2"/>
        <end position="246"/>
    </location>
</feature>
<dbReference type="Gene3D" id="3.40.50.300">
    <property type="entry name" value="P-loop containing nucleotide triphosphate hydrolases"/>
    <property type="match status" value="1"/>
</dbReference>